<evidence type="ECO:0000313" key="3">
    <source>
        <dbReference type="EMBL" id="NUU62223.1"/>
    </source>
</evidence>
<dbReference type="InterPro" id="IPR010318">
    <property type="entry name" value="S-Me-THD_N"/>
</dbReference>
<dbReference type="Gene3D" id="3.40.1610.10">
    <property type="entry name" value="CV3147-like domain"/>
    <property type="match status" value="1"/>
</dbReference>
<dbReference type="Gene3D" id="2.40.390.10">
    <property type="entry name" value="CV3147-like"/>
    <property type="match status" value="1"/>
</dbReference>
<protein>
    <submittedName>
        <fullName evidence="3">DUF917 domain-containing protein</fullName>
    </submittedName>
</protein>
<name>A0A850ELL0_9BACL</name>
<dbReference type="Pfam" id="PF06032">
    <property type="entry name" value="S-Me-THD_N"/>
    <property type="match status" value="1"/>
</dbReference>
<evidence type="ECO:0000259" key="1">
    <source>
        <dbReference type="Pfam" id="PF06032"/>
    </source>
</evidence>
<organism evidence="3 4">
    <name type="scientific">Paenibacillus agri</name>
    <dbReference type="NCBI Taxonomy" id="2744309"/>
    <lineage>
        <taxon>Bacteria</taxon>
        <taxon>Bacillati</taxon>
        <taxon>Bacillota</taxon>
        <taxon>Bacilli</taxon>
        <taxon>Bacillales</taxon>
        <taxon>Paenibacillaceae</taxon>
        <taxon>Paenibacillus</taxon>
    </lineage>
</organism>
<evidence type="ECO:0000313" key="4">
    <source>
        <dbReference type="Proteomes" id="UP000564806"/>
    </source>
</evidence>
<dbReference type="Pfam" id="PF20906">
    <property type="entry name" value="S-Me-THD_C"/>
    <property type="match status" value="1"/>
</dbReference>
<keyword evidence="4" id="KW-1185">Reference proteome</keyword>
<dbReference type="AlphaFoldDB" id="A0A850ELL0"/>
<gene>
    <name evidence="3" type="ORF">HPT30_17910</name>
</gene>
<accession>A0A850ELL0</accession>
<dbReference type="RefSeq" id="WP_175372714.1">
    <property type="nucleotide sequence ID" value="NZ_JABWCS010000213.1"/>
</dbReference>
<sequence>MRELTRDDVEAAVKGGSVFASGGGGWVDHGLEIGHAALGLGRPKLLSIDELPDDAIILTCTAIGAPAGRDWQMLGKDYIKAVQLVIDKYDGKVAGVMTPQNGMSSTINGWLPAAALGLAVIDATGDIRAHPTGKMGSLGLASSIDYETIQAVAGGNPENGSYIELVVKGTPARTSNILRTASDMAGGFIAAARHPLPAKYIKEHAAIGGISIALELGRTILKAEPDGPEAVLKAVVRKTKGKILGRGTVTAKNVRYSGAFDIGTIEVEIPKKTLVLHVMNEYMAVDDQKGKRLTTFPDVITTFDLQTGLPVSVGDIREGMEVAVFSIDKSKIPLSSSVKDPSVYPEVEEALGIDLQSYAFDKEKKESKVKKESKEIEVYA</sequence>
<feature type="domain" description="S-Me-THD N-terminal" evidence="1">
    <location>
        <begin position="8"/>
        <end position="141"/>
    </location>
</feature>
<dbReference type="InterPro" id="IPR027479">
    <property type="entry name" value="S-Me-THD_N_sf"/>
</dbReference>
<dbReference type="InterPro" id="IPR048350">
    <property type="entry name" value="S-Me-THD-like_C"/>
</dbReference>
<proteinExistence type="predicted"/>
<evidence type="ECO:0000259" key="2">
    <source>
        <dbReference type="Pfam" id="PF20906"/>
    </source>
</evidence>
<dbReference type="Proteomes" id="UP000564806">
    <property type="component" value="Unassembled WGS sequence"/>
</dbReference>
<feature type="domain" description="S-Me-THD-like C-terminal" evidence="2">
    <location>
        <begin position="173"/>
        <end position="330"/>
    </location>
</feature>
<reference evidence="3" key="1">
    <citation type="submission" date="2020-06" db="EMBL/GenBank/DDBJ databases">
        <title>Paenibacillus sp. nov., isolated from soil.</title>
        <authorList>
            <person name="Seo Y.L."/>
        </authorList>
    </citation>
    <scope>NUCLEOTIDE SEQUENCE [LARGE SCALE GENOMIC DNA]</scope>
    <source>
        <strain evidence="3">JW14</strain>
    </source>
</reference>
<dbReference type="SUPFAM" id="SSF160991">
    <property type="entry name" value="CV3147-like"/>
    <property type="match status" value="1"/>
</dbReference>
<dbReference type="InterPro" id="IPR024071">
    <property type="entry name" value="S-Me-THD_C_sf"/>
</dbReference>
<dbReference type="EMBL" id="JABWCS010000213">
    <property type="protein sequence ID" value="NUU62223.1"/>
    <property type="molecule type" value="Genomic_DNA"/>
</dbReference>
<comment type="caution">
    <text evidence="3">The sequence shown here is derived from an EMBL/GenBank/DDBJ whole genome shotgun (WGS) entry which is preliminary data.</text>
</comment>